<evidence type="ECO:0000256" key="3">
    <source>
        <dbReference type="PROSITE-ProRule" id="PRU00023"/>
    </source>
</evidence>
<feature type="repeat" description="ANK" evidence="3">
    <location>
        <begin position="691"/>
        <end position="723"/>
    </location>
</feature>
<dbReference type="InterPro" id="IPR056884">
    <property type="entry name" value="NPHP3-like_N"/>
</dbReference>
<feature type="repeat" description="ANK" evidence="3">
    <location>
        <begin position="724"/>
        <end position="756"/>
    </location>
</feature>
<evidence type="ECO:0000259" key="4">
    <source>
        <dbReference type="Pfam" id="PF01048"/>
    </source>
</evidence>
<dbReference type="InterPro" id="IPR002110">
    <property type="entry name" value="Ankyrin_rpt"/>
</dbReference>
<proteinExistence type="predicted"/>
<dbReference type="SUPFAM" id="SSF52540">
    <property type="entry name" value="P-loop containing nucleoside triphosphate hydrolases"/>
    <property type="match status" value="1"/>
</dbReference>
<dbReference type="PROSITE" id="PS50088">
    <property type="entry name" value="ANK_REPEAT"/>
    <property type="match status" value="8"/>
</dbReference>
<dbReference type="InterPro" id="IPR036770">
    <property type="entry name" value="Ankyrin_rpt-contain_sf"/>
</dbReference>
<feature type="repeat" description="ANK" evidence="3">
    <location>
        <begin position="658"/>
        <end position="690"/>
    </location>
</feature>
<dbReference type="Pfam" id="PF12796">
    <property type="entry name" value="Ank_2"/>
    <property type="match status" value="2"/>
</dbReference>
<dbReference type="InterPro" id="IPR035994">
    <property type="entry name" value="Nucleoside_phosphorylase_sf"/>
</dbReference>
<dbReference type="PANTHER" id="PTHR24124">
    <property type="entry name" value="ANKYRIN REPEAT FAMILY A"/>
    <property type="match status" value="1"/>
</dbReference>
<keyword evidence="1" id="KW-0677">Repeat</keyword>
<dbReference type="SUPFAM" id="SSF48403">
    <property type="entry name" value="Ankyrin repeat"/>
    <property type="match status" value="1"/>
</dbReference>
<dbReference type="AlphaFoldDB" id="A0AAD9YFG4"/>
<reference evidence="6" key="1">
    <citation type="submission" date="2023-02" db="EMBL/GenBank/DDBJ databases">
        <title>Colletotrichum kahawae CIFC_Que2 genome sequencing and assembly.</title>
        <authorList>
            <person name="Baroncelli R."/>
        </authorList>
    </citation>
    <scope>NUCLEOTIDE SEQUENCE</scope>
    <source>
        <strain evidence="6">CIFC_Que2</strain>
    </source>
</reference>
<dbReference type="GO" id="GO:0009116">
    <property type="term" value="P:nucleoside metabolic process"/>
    <property type="evidence" value="ECO:0007669"/>
    <property type="project" value="InterPro"/>
</dbReference>
<dbReference type="EMBL" id="VYYT01000134">
    <property type="protein sequence ID" value="KAK2764809.1"/>
    <property type="molecule type" value="Genomic_DNA"/>
</dbReference>
<dbReference type="PRINTS" id="PR01415">
    <property type="entry name" value="ANKYRIN"/>
</dbReference>
<sequence length="885" mass="97812">MLDEEHQLLAIQPGDDNVYVPGRISQHNVVMVCLPGEYGTNNAAVVATNLKRTFPRIRATLMVGIGGGCPSQADLYLGDVVVGTRVMQYDIGKVIVGGCFQETAVPKTPAPLLNAAVSTLRSLHSQHNSSSRMASLLQSRLSDLQRPVQPDRLFQAFYEHSPRAPTCDGCDLENLQRRGLRLSDEPKIHYGVIASGNRVMKDGKTRDDIAKRLSALCFEMEAASMMDNLQCLPIRALPTLQPVIQGKAGAGKSTMMKFLFLETKKKDNTPTASFFFNARGDYLEKSITRMYRSLLWQLLKLFPDRQSVLNDTDIIPWSQQGCPNLNILKELLRGAVMTLGQRSFTCFINTLDECDEQEVRDIVQYFEDLTTNTTNNSIQFRVCFSSRPYPYIHIRQGALLTLKDQKGHTEDLTKYVKNRLNIRNPSLLAELQTKILDKAGGIFMWIVLVVEILNKETNCGALALRKKISEILSELSNLFRSILKRDKERQEWLLLCVLWVLCVKRPLGPEEFRHALWAGLLETDEVDRELPNDTDDNAVSLVTSSSKGLVEYASQQILHHANIATLAAPQDDFLSHFFASGRVGVINLFERRKTRAYSVNATPLHEAVAQLLIEKGAGINTTNKEGRTALMLASLNGHEAVARLLIEKGADINTQSNGGWTALMWASLKGHEAVAQLLIEKGAGINTTNKEGRTALMLTSQYRYEAVAQLLIEKGADINIQDTSGWTALIWASQKGHEAVAQLLIKKGADINIQNISGGTALIWASEKGHEAVAQLLIEKGADINIQDVSGWTALIWASQKGHEAVAQLLIEKGADINTQDNGERTALMWASGSGYEAVVRLLIEKGADINTIDKEGWTVLMLASLDGHEAVARLLIEKGADINA</sequence>
<evidence type="ECO:0000256" key="2">
    <source>
        <dbReference type="ARBA" id="ARBA00023043"/>
    </source>
</evidence>
<dbReference type="PROSITE" id="PS50297">
    <property type="entry name" value="ANK_REP_REGION"/>
    <property type="match status" value="8"/>
</dbReference>
<feature type="repeat" description="ANK" evidence="3">
    <location>
        <begin position="790"/>
        <end position="822"/>
    </location>
</feature>
<dbReference type="Pfam" id="PF24883">
    <property type="entry name" value="NPHP3_N"/>
    <property type="match status" value="1"/>
</dbReference>
<accession>A0AAD9YFG4</accession>
<keyword evidence="7" id="KW-1185">Reference proteome</keyword>
<keyword evidence="2 3" id="KW-0040">ANK repeat</keyword>
<dbReference type="PANTHER" id="PTHR24124:SF14">
    <property type="entry name" value="CHROMOSOME UNDETERMINED SCAFFOLD_25, WHOLE GENOME SHOTGUN SEQUENCE"/>
    <property type="match status" value="1"/>
</dbReference>
<dbReference type="GO" id="GO:0010468">
    <property type="term" value="P:regulation of gene expression"/>
    <property type="evidence" value="ECO:0007669"/>
    <property type="project" value="TreeGrafter"/>
</dbReference>
<evidence type="ECO:0000256" key="1">
    <source>
        <dbReference type="ARBA" id="ARBA00022737"/>
    </source>
</evidence>
<dbReference type="SMART" id="SM00248">
    <property type="entry name" value="ANK"/>
    <property type="match status" value="9"/>
</dbReference>
<feature type="repeat" description="ANK" evidence="3">
    <location>
        <begin position="625"/>
        <end position="657"/>
    </location>
</feature>
<feature type="repeat" description="ANK" evidence="3">
    <location>
        <begin position="823"/>
        <end position="855"/>
    </location>
</feature>
<comment type="caution">
    <text evidence="6">The sequence shown here is derived from an EMBL/GenBank/DDBJ whole genome shotgun (WGS) entry which is preliminary data.</text>
</comment>
<dbReference type="GO" id="GO:0003824">
    <property type="term" value="F:catalytic activity"/>
    <property type="evidence" value="ECO:0007669"/>
    <property type="project" value="InterPro"/>
</dbReference>
<feature type="repeat" description="ANK" evidence="3">
    <location>
        <begin position="856"/>
        <end position="885"/>
    </location>
</feature>
<feature type="domain" description="Nephrocystin 3-like N-terminal" evidence="5">
    <location>
        <begin position="244"/>
        <end position="387"/>
    </location>
</feature>
<evidence type="ECO:0000259" key="5">
    <source>
        <dbReference type="Pfam" id="PF24883"/>
    </source>
</evidence>
<gene>
    <name evidence="6" type="ORF">CKAH01_15748</name>
</gene>
<evidence type="ECO:0000313" key="7">
    <source>
        <dbReference type="Proteomes" id="UP001281614"/>
    </source>
</evidence>
<protein>
    <submittedName>
        <fullName evidence="6">NACHT and ankyrin domain-containing protein</fullName>
    </submittedName>
</protein>
<organism evidence="6 7">
    <name type="scientific">Colletotrichum kahawae</name>
    <name type="common">Coffee berry disease fungus</name>
    <dbReference type="NCBI Taxonomy" id="34407"/>
    <lineage>
        <taxon>Eukaryota</taxon>
        <taxon>Fungi</taxon>
        <taxon>Dikarya</taxon>
        <taxon>Ascomycota</taxon>
        <taxon>Pezizomycotina</taxon>
        <taxon>Sordariomycetes</taxon>
        <taxon>Hypocreomycetidae</taxon>
        <taxon>Glomerellales</taxon>
        <taxon>Glomerellaceae</taxon>
        <taxon>Colletotrichum</taxon>
        <taxon>Colletotrichum gloeosporioides species complex</taxon>
    </lineage>
</organism>
<dbReference type="InterPro" id="IPR027417">
    <property type="entry name" value="P-loop_NTPase"/>
</dbReference>
<feature type="repeat" description="ANK" evidence="3">
    <location>
        <begin position="757"/>
        <end position="789"/>
    </location>
</feature>
<dbReference type="Gene3D" id="1.25.40.20">
    <property type="entry name" value="Ankyrin repeat-containing domain"/>
    <property type="match status" value="4"/>
</dbReference>
<dbReference type="Proteomes" id="UP001281614">
    <property type="component" value="Unassembled WGS sequence"/>
</dbReference>
<feature type="domain" description="Nucleoside phosphorylase" evidence="4">
    <location>
        <begin position="19"/>
        <end position="225"/>
    </location>
</feature>
<dbReference type="Pfam" id="PF13637">
    <property type="entry name" value="Ank_4"/>
    <property type="match status" value="2"/>
</dbReference>
<evidence type="ECO:0000313" key="6">
    <source>
        <dbReference type="EMBL" id="KAK2764809.1"/>
    </source>
</evidence>
<dbReference type="InterPro" id="IPR000845">
    <property type="entry name" value="Nucleoside_phosphorylase_d"/>
</dbReference>
<dbReference type="SUPFAM" id="SSF53167">
    <property type="entry name" value="Purine and uridine phosphorylases"/>
    <property type="match status" value="1"/>
</dbReference>
<name>A0AAD9YFG4_COLKA</name>
<dbReference type="GO" id="GO:0005634">
    <property type="term" value="C:nucleus"/>
    <property type="evidence" value="ECO:0007669"/>
    <property type="project" value="TreeGrafter"/>
</dbReference>
<dbReference type="Gene3D" id="3.40.50.300">
    <property type="entry name" value="P-loop containing nucleotide triphosphate hydrolases"/>
    <property type="match status" value="1"/>
</dbReference>
<dbReference type="Pfam" id="PF01048">
    <property type="entry name" value="PNP_UDP_1"/>
    <property type="match status" value="1"/>
</dbReference>
<dbReference type="Gene3D" id="3.40.50.1580">
    <property type="entry name" value="Nucleoside phosphorylase domain"/>
    <property type="match status" value="1"/>
</dbReference>